<dbReference type="PROSITE" id="PS50043">
    <property type="entry name" value="HTH_LUXR_2"/>
    <property type="match status" value="1"/>
</dbReference>
<dbReference type="SUPFAM" id="SSF52540">
    <property type="entry name" value="P-loop containing nucleoside triphosphate hydrolases"/>
    <property type="match status" value="1"/>
</dbReference>
<dbReference type="GO" id="GO:0005737">
    <property type="term" value="C:cytoplasm"/>
    <property type="evidence" value="ECO:0007669"/>
    <property type="project" value="TreeGrafter"/>
</dbReference>
<dbReference type="AlphaFoldDB" id="A0A7I7NYY5"/>
<dbReference type="Gene3D" id="1.25.40.10">
    <property type="entry name" value="Tetratricopeptide repeat domain"/>
    <property type="match status" value="1"/>
</dbReference>
<dbReference type="InterPro" id="IPR036388">
    <property type="entry name" value="WH-like_DNA-bd_sf"/>
</dbReference>
<keyword evidence="1" id="KW-0547">Nucleotide-binding</keyword>
<organism evidence="4 5">
    <name type="scientific">Mycobacterium seoulense</name>
    <dbReference type="NCBI Taxonomy" id="386911"/>
    <lineage>
        <taxon>Bacteria</taxon>
        <taxon>Bacillati</taxon>
        <taxon>Actinomycetota</taxon>
        <taxon>Actinomycetes</taxon>
        <taxon>Mycobacteriales</taxon>
        <taxon>Mycobacteriaceae</taxon>
        <taxon>Mycobacterium</taxon>
    </lineage>
</organism>
<dbReference type="SUPFAM" id="SSF48452">
    <property type="entry name" value="TPR-like"/>
    <property type="match status" value="2"/>
</dbReference>
<dbReference type="InterPro" id="IPR000792">
    <property type="entry name" value="Tscrpt_reg_LuxR_C"/>
</dbReference>
<dbReference type="RefSeq" id="WP_163684825.1">
    <property type="nucleotide sequence ID" value="NZ_AP022582.1"/>
</dbReference>
<evidence type="ECO:0000259" key="3">
    <source>
        <dbReference type="PROSITE" id="PS50043"/>
    </source>
</evidence>
<dbReference type="InterPro" id="IPR027417">
    <property type="entry name" value="P-loop_NTPase"/>
</dbReference>
<dbReference type="GO" id="GO:0004016">
    <property type="term" value="F:adenylate cyclase activity"/>
    <property type="evidence" value="ECO:0007669"/>
    <property type="project" value="TreeGrafter"/>
</dbReference>
<proteinExistence type="predicted"/>
<dbReference type="KEGG" id="mseo:MSEO_19490"/>
<dbReference type="PANTHER" id="PTHR16305">
    <property type="entry name" value="TESTICULAR SOLUBLE ADENYLYL CYCLASE"/>
    <property type="match status" value="1"/>
</dbReference>
<dbReference type="GO" id="GO:0005524">
    <property type="term" value="F:ATP binding"/>
    <property type="evidence" value="ECO:0007669"/>
    <property type="project" value="UniProtKB-KW"/>
</dbReference>
<dbReference type="GO" id="GO:0003677">
    <property type="term" value="F:DNA binding"/>
    <property type="evidence" value="ECO:0007669"/>
    <property type="project" value="InterPro"/>
</dbReference>
<evidence type="ECO:0000313" key="5">
    <source>
        <dbReference type="Proteomes" id="UP000466632"/>
    </source>
</evidence>
<dbReference type="SUPFAM" id="SSF46894">
    <property type="entry name" value="C-terminal effector domain of the bipartite response regulators"/>
    <property type="match status" value="1"/>
</dbReference>
<dbReference type="Pfam" id="PF13191">
    <property type="entry name" value="AAA_16"/>
    <property type="match status" value="1"/>
</dbReference>
<evidence type="ECO:0000313" key="4">
    <source>
        <dbReference type="EMBL" id="BBY01450.1"/>
    </source>
</evidence>
<dbReference type="Proteomes" id="UP000466632">
    <property type="component" value="Chromosome"/>
</dbReference>
<feature type="domain" description="HTH luxR-type" evidence="3">
    <location>
        <begin position="860"/>
        <end position="925"/>
    </location>
</feature>
<dbReference type="EMBL" id="AP022582">
    <property type="protein sequence ID" value="BBY01450.1"/>
    <property type="molecule type" value="Genomic_DNA"/>
</dbReference>
<dbReference type="GO" id="GO:0006355">
    <property type="term" value="P:regulation of DNA-templated transcription"/>
    <property type="evidence" value="ECO:0007669"/>
    <property type="project" value="InterPro"/>
</dbReference>
<sequence>MTDTDRLVTGRPGRSAEARAVEDFLASASTAPSALVIEGDPGIGKTTLWLSALDQARERGFAVLAARASATDSVLAYASLADLIVDAGLDATPLPDPQRLAIDRILLRAKTDGQPTDQRTVAAAFFSAMQILAETSPVLVAVDDLQWLDPSSAQAIGFAARRATGPVGLLATFRTNSHHDGAPSWFAPPPPAELTRIRLGPLSVGALHSAVSRRLGRSLSRPQMSRIYEVSAGNPFYAIELARALLDQPPGAHVSMPATLMELVHNRIGTLDPAARQALLAMACVGAPTIGDIACAIGSDTDHALGLLEVAETQGIVEISGNRVQFIHPLLARGCYDDATAAQRRAMHRCLAELVTEPELRARHLALSDPTGEPQTLEALDTAAHIARMRGAPAAAAELLELAIGLGGDTAARRILCATHHFNAGNAAHARIMLKQTLVSVATAKQRAEALNVLGLMSHLEGSVIEGADQLERALANAGDDLALRVQILVSLSWIQTHNADQLAASARSIADAVASAVRLNDTQLLSQALGMNVVVHLLLGSGCDDQKLCRAVELENQQAATTVMFRPTVHDALASAWTGRLDLAHDKFVAIRRNCIDHGEESELVFVTFHQVLNEIWRADLTEAAQLAEDTVERARQLGGTLSLAAALTARALVAAYSGREHEARHDVDEAIGPMRESGTELLTAWTVAVLGFLEVSLGNYQAAIDALEPLLARVGAAPNATEIFVAWFLPDAVESLIQSGRMDEAAPWIEILESNGRRLERAWMLAVGARCRAMLLAARGDLAAATAAAQTAMTEHDRLPMPFERARTQLLLGQLQRRQRHRDTARANVGAALAVFDELDTPLWSAKARASLARSDISTGTAKLLTAGERRVAELAASGMTNREVATALFISPKTVEVHLSHVYRKLDVRTRAELVRRVDQLDL</sequence>
<keyword evidence="5" id="KW-1185">Reference proteome</keyword>
<reference evidence="4 5" key="1">
    <citation type="journal article" date="2019" name="Emerg. Microbes Infect.">
        <title>Comprehensive subspecies identification of 175 nontuberculous mycobacteria species based on 7547 genomic profiles.</title>
        <authorList>
            <person name="Matsumoto Y."/>
            <person name="Kinjo T."/>
            <person name="Motooka D."/>
            <person name="Nabeya D."/>
            <person name="Jung N."/>
            <person name="Uechi K."/>
            <person name="Horii T."/>
            <person name="Iida T."/>
            <person name="Fujita J."/>
            <person name="Nakamura S."/>
        </authorList>
    </citation>
    <scope>NUCLEOTIDE SEQUENCE [LARGE SCALE GENOMIC DNA]</scope>
    <source>
        <strain evidence="4 5">JCM 16018</strain>
    </source>
</reference>
<accession>A0A7I7NYY5</accession>
<dbReference type="CDD" id="cd06170">
    <property type="entry name" value="LuxR_C_like"/>
    <property type="match status" value="1"/>
</dbReference>
<keyword evidence="2" id="KW-0067">ATP-binding</keyword>
<evidence type="ECO:0000256" key="1">
    <source>
        <dbReference type="ARBA" id="ARBA00022741"/>
    </source>
</evidence>
<dbReference type="InterPro" id="IPR041664">
    <property type="entry name" value="AAA_16"/>
</dbReference>
<protein>
    <submittedName>
        <fullName evidence="4">Transcriptional regulator</fullName>
    </submittedName>
</protein>
<gene>
    <name evidence="4" type="ORF">MSEO_19490</name>
</gene>
<dbReference type="PANTHER" id="PTHR16305:SF35">
    <property type="entry name" value="TRANSCRIPTIONAL ACTIVATOR DOMAIN"/>
    <property type="match status" value="1"/>
</dbReference>
<dbReference type="InterPro" id="IPR016032">
    <property type="entry name" value="Sig_transdc_resp-reg_C-effctor"/>
</dbReference>
<dbReference type="Pfam" id="PF00196">
    <property type="entry name" value="GerE"/>
    <property type="match status" value="1"/>
</dbReference>
<dbReference type="SMART" id="SM00421">
    <property type="entry name" value="HTH_LUXR"/>
    <property type="match status" value="1"/>
</dbReference>
<dbReference type="PROSITE" id="PS00622">
    <property type="entry name" value="HTH_LUXR_1"/>
    <property type="match status" value="1"/>
</dbReference>
<name>A0A7I7NYY5_9MYCO</name>
<dbReference type="InterPro" id="IPR011990">
    <property type="entry name" value="TPR-like_helical_dom_sf"/>
</dbReference>
<evidence type="ECO:0000256" key="2">
    <source>
        <dbReference type="ARBA" id="ARBA00022840"/>
    </source>
</evidence>
<dbReference type="Gene3D" id="3.40.50.300">
    <property type="entry name" value="P-loop containing nucleotide triphosphate hydrolases"/>
    <property type="match status" value="1"/>
</dbReference>
<dbReference type="PRINTS" id="PR00038">
    <property type="entry name" value="HTHLUXR"/>
</dbReference>
<dbReference type="Gene3D" id="1.10.10.10">
    <property type="entry name" value="Winged helix-like DNA-binding domain superfamily/Winged helix DNA-binding domain"/>
    <property type="match status" value="1"/>
</dbReference>